<evidence type="ECO:0000313" key="3">
    <source>
        <dbReference type="Proteomes" id="UP001488805"/>
    </source>
</evidence>
<evidence type="ECO:0000256" key="1">
    <source>
        <dbReference type="SAM" id="MobiDB-lite"/>
    </source>
</evidence>
<keyword evidence="3" id="KW-1185">Reference proteome</keyword>
<organism evidence="2 3">
    <name type="scientific">Zoarces viviparus</name>
    <name type="common">Viviparous eelpout</name>
    <name type="synonym">Blennius viviparus</name>
    <dbReference type="NCBI Taxonomy" id="48416"/>
    <lineage>
        <taxon>Eukaryota</taxon>
        <taxon>Metazoa</taxon>
        <taxon>Chordata</taxon>
        <taxon>Craniata</taxon>
        <taxon>Vertebrata</taxon>
        <taxon>Euteleostomi</taxon>
        <taxon>Actinopterygii</taxon>
        <taxon>Neopterygii</taxon>
        <taxon>Teleostei</taxon>
        <taxon>Neoteleostei</taxon>
        <taxon>Acanthomorphata</taxon>
        <taxon>Eupercaria</taxon>
        <taxon>Perciformes</taxon>
        <taxon>Cottioidei</taxon>
        <taxon>Zoarcales</taxon>
        <taxon>Zoarcidae</taxon>
        <taxon>Zoarcinae</taxon>
        <taxon>Zoarces</taxon>
    </lineage>
</organism>
<gene>
    <name evidence="2" type="ORF">VZT92_006998</name>
</gene>
<evidence type="ECO:0000313" key="2">
    <source>
        <dbReference type="EMBL" id="KAK9534559.1"/>
    </source>
</evidence>
<proteinExistence type="predicted"/>
<protein>
    <submittedName>
        <fullName evidence="2">Uncharacterized protein</fullName>
    </submittedName>
</protein>
<name>A0AAW1FIR3_ZOAVI</name>
<dbReference type="EMBL" id="JBCEZU010000056">
    <property type="protein sequence ID" value="KAK9534559.1"/>
    <property type="molecule type" value="Genomic_DNA"/>
</dbReference>
<dbReference type="AlphaFoldDB" id="A0AAW1FIR3"/>
<dbReference type="Proteomes" id="UP001488805">
    <property type="component" value="Unassembled WGS sequence"/>
</dbReference>
<accession>A0AAW1FIR3</accession>
<feature type="region of interest" description="Disordered" evidence="1">
    <location>
        <begin position="1"/>
        <end position="35"/>
    </location>
</feature>
<reference evidence="2 3" key="1">
    <citation type="journal article" date="2024" name="Genome Biol. Evol.">
        <title>Chromosome-level genome assembly of the viviparous eelpout Zoarces viviparus.</title>
        <authorList>
            <person name="Fuhrmann N."/>
            <person name="Brasseur M.V."/>
            <person name="Bakowski C.E."/>
            <person name="Podsiadlowski L."/>
            <person name="Prost S."/>
            <person name="Krehenwinkel H."/>
            <person name="Mayer C."/>
        </authorList>
    </citation>
    <scope>NUCLEOTIDE SEQUENCE [LARGE SCALE GENOMIC DNA]</scope>
    <source>
        <strain evidence="2">NO-MEL_2022_Ind0_liver</strain>
    </source>
</reference>
<comment type="caution">
    <text evidence="2">The sequence shown here is derived from an EMBL/GenBank/DDBJ whole genome shotgun (WGS) entry which is preliminary data.</text>
</comment>
<sequence length="81" mass="8465">MENVPISPGVLQRDAPRAPRAPPGEEAGDVKWRGGNGGGPLILTATCYMAPRRMGGEAEDSVWGEIAPAPGLSGIWIRVSL</sequence>